<dbReference type="Proteomes" id="UP000045285">
    <property type="component" value="Unassembled WGS sequence"/>
</dbReference>
<name>A0A090E9X3_MESPL</name>
<evidence type="ECO:0000313" key="2">
    <source>
        <dbReference type="Proteomes" id="UP000045285"/>
    </source>
</evidence>
<keyword evidence="2" id="KW-1185">Reference proteome</keyword>
<gene>
    <name evidence="1" type="ORF">MPL3356_60516</name>
</gene>
<sequence>MSELKIFRVTAKHYHPDDGYHDPEKDVNRHYVVAFSGKDAVAALRSNYGEAWELRAAKGRALKAGLVIA</sequence>
<proteinExistence type="predicted"/>
<organism evidence="1 2">
    <name type="scientific">Mesorhizobium plurifarium</name>
    <dbReference type="NCBI Taxonomy" id="69974"/>
    <lineage>
        <taxon>Bacteria</taxon>
        <taxon>Pseudomonadati</taxon>
        <taxon>Pseudomonadota</taxon>
        <taxon>Alphaproteobacteria</taxon>
        <taxon>Hyphomicrobiales</taxon>
        <taxon>Phyllobacteriaceae</taxon>
        <taxon>Mesorhizobium</taxon>
    </lineage>
</organism>
<dbReference type="EMBL" id="CCMZ01000056">
    <property type="protein sequence ID" value="CDX26725.1"/>
    <property type="molecule type" value="Genomic_DNA"/>
</dbReference>
<reference evidence="2" key="1">
    <citation type="submission" date="2014-08" db="EMBL/GenBank/DDBJ databases">
        <authorList>
            <person name="Moulin L."/>
        </authorList>
    </citation>
    <scope>NUCLEOTIDE SEQUENCE [LARGE SCALE GENOMIC DNA]</scope>
</reference>
<accession>A0A090E9X3</accession>
<dbReference type="AlphaFoldDB" id="A0A090E9X3"/>
<protein>
    <submittedName>
        <fullName evidence="1">Uncharacterized protein</fullName>
    </submittedName>
</protein>
<evidence type="ECO:0000313" key="1">
    <source>
        <dbReference type="EMBL" id="CDX26725.1"/>
    </source>
</evidence>